<dbReference type="Pfam" id="PF10180">
    <property type="entry name" value="WKF"/>
    <property type="match status" value="1"/>
</dbReference>
<feature type="compositionally biased region" description="Low complexity" evidence="1">
    <location>
        <begin position="393"/>
        <end position="418"/>
    </location>
</feature>
<feature type="compositionally biased region" description="Low complexity" evidence="1">
    <location>
        <begin position="353"/>
        <end position="369"/>
    </location>
</feature>
<gene>
    <name evidence="3" type="ORF">AAP_02434</name>
</gene>
<feature type="compositionally biased region" description="Basic and acidic residues" evidence="1">
    <location>
        <begin position="142"/>
        <end position="158"/>
    </location>
</feature>
<feature type="region of interest" description="Disordered" evidence="1">
    <location>
        <begin position="1"/>
        <end position="189"/>
    </location>
</feature>
<feature type="domain" description="WKF" evidence="2">
    <location>
        <begin position="192"/>
        <end position="254"/>
    </location>
</feature>
<dbReference type="PANTHER" id="PTHR22306">
    <property type="entry name" value="CHROMOSOME 7 OPEN READING FRAME 50"/>
    <property type="match status" value="1"/>
</dbReference>
<evidence type="ECO:0000256" key="1">
    <source>
        <dbReference type="SAM" id="MobiDB-lite"/>
    </source>
</evidence>
<organism evidence="3 4">
    <name type="scientific">Ascosphaera apis ARSEF 7405</name>
    <dbReference type="NCBI Taxonomy" id="392613"/>
    <lineage>
        <taxon>Eukaryota</taxon>
        <taxon>Fungi</taxon>
        <taxon>Dikarya</taxon>
        <taxon>Ascomycota</taxon>
        <taxon>Pezizomycotina</taxon>
        <taxon>Eurotiomycetes</taxon>
        <taxon>Eurotiomycetidae</taxon>
        <taxon>Onygenales</taxon>
        <taxon>Ascosphaeraceae</taxon>
        <taxon>Ascosphaera</taxon>
    </lineage>
</organism>
<feature type="compositionally biased region" description="Polar residues" evidence="1">
    <location>
        <begin position="172"/>
        <end position="184"/>
    </location>
</feature>
<evidence type="ECO:0000259" key="2">
    <source>
        <dbReference type="Pfam" id="PF10180"/>
    </source>
</evidence>
<accession>A0A168A9G5</accession>
<feature type="compositionally biased region" description="Basic and acidic residues" evidence="1">
    <location>
        <begin position="30"/>
        <end position="45"/>
    </location>
</feature>
<feature type="compositionally biased region" description="Basic residues" evidence="1">
    <location>
        <begin position="84"/>
        <end position="95"/>
    </location>
</feature>
<comment type="caution">
    <text evidence="3">The sequence shown here is derived from an EMBL/GenBank/DDBJ whole genome shotgun (WGS) entry which is preliminary data.</text>
</comment>
<dbReference type="OrthoDB" id="10261563at2759"/>
<feature type="compositionally biased region" description="Basic and acidic residues" evidence="1">
    <location>
        <begin position="1"/>
        <end position="12"/>
    </location>
</feature>
<dbReference type="EMBL" id="AZGZ01000008">
    <property type="protein sequence ID" value="KZZ93642.1"/>
    <property type="molecule type" value="Genomic_DNA"/>
</dbReference>
<dbReference type="AlphaFoldDB" id="A0A168A9G5"/>
<feature type="compositionally biased region" description="Acidic residues" evidence="1">
    <location>
        <begin position="99"/>
        <end position="109"/>
    </location>
</feature>
<feature type="compositionally biased region" description="Acidic residues" evidence="1">
    <location>
        <begin position="419"/>
        <end position="428"/>
    </location>
</feature>
<reference evidence="3 4" key="1">
    <citation type="journal article" date="2016" name="Genome Biol. Evol.">
        <title>Divergent and convergent evolution of fungal pathogenicity.</title>
        <authorList>
            <person name="Shang Y."/>
            <person name="Xiao G."/>
            <person name="Zheng P."/>
            <person name="Cen K."/>
            <person name="Zhan S."/>
            <person name="Wang C."/>
        </authorList>
    </citation>
    <scope>NUCLEOTIDE SEQUENCE [LARGE SCALE GENOMIC DNA]</scope>
    <source>
        <strain evidence="3 4">ARSEF 7405</strain>
    </source>
</reference>
<proteinExistence type="predicted"/>
<keyword evidence="4" id="KW-1185">Reference proteome</keyword>
<dbReference type="PANTHER" id="PTHR22306:SF2">
    <property type="entry name" value="CHROMOSOME 7 OPEN READING FRAME 50"/>
    <property type="match status" value="1"/>
</dbReference>
<protein>
    <recommendedName>
        <fullName evidence="2">WKF domain-containing protein</fullName>
    </recommendedName>
</protein>
<dbReference type="InterPro" id="IPR019327">
    <property type="entry name" value="WKF"/>
</dbReference>
<name>A0A168A9G5_9EURO</name>
<evidence type="ECO:0000313" key="4">
    <source>
        <dbReference type="Proteomes" id="UP000242877"/>
    </source>
</evidence>
<feature type="compositionally biased region" description="Basic and acidic residues" evidence="1">
    <location>
        <begin position="74"/>
        <end position="83"/>
    </location>
</feature>
<dbReference type="VEuPathDB" id="FungiDB:AAP_02434"/>
<feature type="region of interest" description="Disordered" evidence="1">
    <location>
        <begin position="332"/>
        <end position="428"/>
    </location>
</feature>
<dbReference type="Proteomes" id="UP000242877">
    <property type="component" value="Unassembled WGS sequence"/>
</dbReference>
<sequence>MAKHEKSSKDKSAAAAVNATKHDRKRKHSVKDSDEVTPKKQRVEEVDASSVDGQKTASGNLEEKKSKQSKKSSGKNEKGDVKKEKKSSKSKRSKRDRSEEVDDGDEDTDTNPSEPNKLSSASAHLSNNAAKDLETLDISPAEQKEAEEQLKQPQERLAEKRRKRAERTKTRQPTATVSKPATTSSEEHPVLSYLTTYHMSRPTWKYQKNQETQVLKHALNIERIPPAYNTSLRVYLDGIKSEAAKRRVAEAAQKAIESSKEELSDQPWAEEFEKGVEKFKSKLTETKGMSATEYKAGWDSVSVDLNRLQTKKFDARKRAELVLFCVAGALPKPVEPKAPAKKRKNRTAVVDISSSSSSSDSSSDSSSSSSEEEEEEHKPRPILKQAGTKKHLSSSSSSSSSTSSSSSSSTSSSSSSDTSDGDENDEDD</sequence>
<evidence type="ECO:0000313" key="3">
    <source>
        <dbReference type="EMBL" id="KZZ93642.1"/>
    </source>
</evidence>
<feature type="compositionally biased region" description="Low complexity" evidence="1">
    <location>
        <begin position="118"/>
        <end position="130"/>
    </location>
</feature>